<reference evidence="3" key="1">
    <citation type="submission" date="2012-02" db="EMBL/GenBank/DDBJ databases">
        <title>Complete sequence of chromosome 2 of Prevotella dentalis DSM 3688.</title>
        <authorList>
            <consortium name="US DOE Joint Genome Institute (JGI-PGF)"/>
            <person name="Lucas S."/>
            <person name="Copeland A."/>
            <person name="Lapidus A."/>
            <person name="Glavina del Rio T."/>
            <person name="Dalin E."/>
            <person name="Tice H."/>
            <person name="Bruce D."/>
            <person name="Goodwin L."/>
            <person name="Pitluck S."/>
            <person name="Peters L."/>
            <person name="Mikhailova N."/>
            <person name="Chertkov O."/>
            <person name="Kyrpides N."/>
            <person name="Mavromatis K."/>
            <person name="Ivanova N."/>
            <person name="Brettin T."/>
            <person name="Detter J.C."/>
            <person name="Han C."/>
            <person name="Larimer F."/>
            <person name="Land M."/>
            <person name="Hauser L."/>
            <person name="Markowitz V."/>
            <person name="Cheng J.-F."/>
            <person name="Hugenholtz P."/>
            <person name="Woyke T."/>
            <person name="Wu D."/>
            <person name="Gronow S."/>
            <person name="Wellnitz S."/>
            <person name="Brambilla E."/>
            <person name="Klenk H.-P."/>
            <person name="Eisen J.A."/>
        </authorList>
    </citation>
    <scope>NUCLEOTIDE SEQUENCE</scope>
    <source>
        <strain evidence="3">DSM 3688</strain>
    </source>
</reference>
<dbReference type="AlphaFoldDB" id="L0JDM7"/>
<dbReference type="Proteomes" id="UP000010862">
    <property type="component" value="Chromosome 2"/>
</dbReference>
<keyword evidence="2" id="KW-0812">Transmembrane</keyword>
<name>L0JDM7_PREDD</name>
<proteinExistence type="predicted"/>
<dbReference type="HOGENOM" id="CLU_1569274_0_0_10"/>
<keyword evidence="2" id="KW-0472">Membrane</keyword>
<gene>
    <name evidence="3" type="ordered locus">Prede_2100</name>
</gene>
<organism evidence="3 4">
    <name type="scientific">Prevotella dentalis (strain ATCC 49559 / DSM 3688 / JCM 13448 / NCTC 12043 / ES 2772)</name>
    <name type="common">Mitsuokella dentalis</name>
    <dbReference type="NCBI Taxonomy" id="908937"/>
    <lineage>
        <taxon>Bacteria</taxon>
        <taxon>Pseudomonadati</taxon>
        <taxon>Bacteroidota</taxon>
        <taxon>Bacteroidia</taxon>
        <taxon>Bacteroidales</taxon>
        <taxon>Prevotellaceae</taxon>
        <taxon>Prevotella</taxon>
    </lineage>
</organism>
<keyword evidence="4" id="KW-1185">Reference proteome</keyword>
<feature type="transmembrane region" description="Helical" evidence="2">
    <location>
        <begin position="16"/>
        <end position="40"/>
    </location>
</feature>
<feature type="region of interest" description="Disordered" evidence="1">
    <location>
        <begin position="145"/>
        <end position="170"/>
    </location>
</feature>
<dbReference type="KEGG" id="pdt:Prede_2100"/>
<evidence type="ECO:0000313" key="3">
    <source>
        <dbReference type="EMBL" id="AGB29374.1"/>
    </source>
</evidence>
<dbReference type="EMBL" id="CP003369">
    <property type="protein sequence ID" value="AGB29374.1"/>
    <property type="molecule type" value="Genomic_DNA"/>
</dbReference>
<dbReference type="PATRIC" id="fig|908937.9.peg.2226"/>
<sequence length="170" mass="18768">MCASGWLPLVFVVEIAWAYISIIFFVSVVCVCLGCGFIIAATPLRCSLSHPALYAGFAPPLRRNGLAFAPYSFRLCGVFVPSLRRHASNSTPWLFPIWGRKPSVGAAAAPACRRFYSLCKGEGRKFPKTKYLAAARVASAWRVDKDKQFTRPDKEKRGKRPSPDRQGAKA</sequence>
<accession>L0JDM7</accession>
<keyword evidence="2" id="KW-1133">Transmembrane helix</keyword>
<protein>
    <submittedName>
        <fullName evidence="3">Uncharacterized protein</fullName>
    </submittedName>
</protein>
<evidence type="ECO:0000313" key="4">
    <source>
        <dbReference type="Proteomes" id="UP000010862"/>
    </source>
</evidence>
<evidence type="ECO:0000256" key="1">
    <source>
        <dbReference type="SAM" id="MobiDB-lite"/>
    </source>
</evidence>
<evidence type="ECO:0000256" key="2">
    <source>
        <dbReference type="SAM" id="Phobius"/>
    </source>
</evidence>